<evidence type="ECO:0000256" key="6">
    <source>
        <dbReference type="SAM" id="MobiDB-lite"/>
    </source>
</evidence>
<dbReference type="InterPro" id="IPR011047">
    <property type="entry name" value="Quinoprotein_ADH-like_sf"/>
</dbReference>
<protein>
    <submittedName>
        <fullName evidence="8">Serine/threonine protein kinase</fullName>
    </submittedName>
</protein>
<dbReference type="CDD" id="cd14014">
    <property type="entry name" value="STKc_PknB_like"/>
    <property type="match status" value="1"/>
</dbReference>
<accession>A0A1I5F279</accession>
<feature type="compositionally biased region" description="Low complexity" evidence="6">
    <location>
        <begin position="347"/>
        <end position="356"/>
    </location>
</feature>
<gene>
    <name evidence="8" type="ORF">SAMN04489713_104392</name>
</gene>
<evidence type="ECO:0000256" key="2">
    <source>
        <dbReference type="ARBA" id="ARBA00022741"/>
    </source>
</evidence>
<dbReference type="InParanoid" id="A0A1I5F279"/>
<proteinExistence type="predicted"/>
<dbReference type="PROSITE" id="PS50011">
    <property type="entry name" value="PROTEIN_KINASE_DOM"/>
    <property type="match status" value="1"/>
</dbReference>
<dbReference type="InterPro" id="IPR008271">
    <property type="entry name" value="Ser/Thr_kinase_AS"/>
</dbReference>
<dbReference type="Pfam" id="PF00069">
    <property type="entry name" value="Pkinase"/>
    <property type="match status" value="1"/>
</dbReference>
<dbReference type="EMBL" id="FOVH01000004">
    <property type="protein sequence ID" value="SFO17793.1"/>
    <property type="molecule type" value="Genomic_DNA"/>
</dbReference>
<reference evidence="8 9" key="1">
    <citation type="submission" date="2016-10" db="EMBL/GenBank/DDBJ databases">
        <authorList>
            <person name="de Groot N.N."/>
        </authorList>
    </citation>
    <scope>NUCLEOTIDE SEQUENCE [LARGE SCALE GENOMIC DNA]</scope>
    <source>
        <strain evidence="8 9">DSM 43067</strain>
    </source>
</reference>
<dbReference type="InterPro" id="IPR017441">
    <property type="entry name" value="Protein_kinase_ATP_BS"/>
</dbReference>
<dbReference type="eggNOG" id="COG0515">
    <property type="taxonomic scope" value="Bacteria"/>
</dbReference>
<dbReference type="SMART" id="SM00220">
    <property type="entry name" value="S_TKc"/>
    <property type="match status" value="1"/>
</dbReference>
<dbReference type="GO" id="GO:0005524">
    <property type="term" value="F:ATP binding"/>
    <property type="evidence" value="ECO:0007669"/>
    <property type="project" value="UniProtKB-UniRule"/>
</dbReference>
<dbReference type="Proteomes" id="UP000183413">
    <property type="component" value="Unassembled WGS sequence"/>
</dbReference>
<dbReference type="InterPro" id="IPR015943">
    <property type="entry name" value="WD40/YVTN_repeat-like_dom_sf"/>
</dbReference>
<dbReference type="Gene3D" id="3.30.200.20">
    <property type="entry name" value="Phosphorylase Kinase, domain 1"/>
    <property type="match status" value="1"/>
</dbReference>
<keyword evidence="2 5" id="KW-0547">Nucleotide-binding</keyword>
<evidence type="ECO:0000256" key="1">
    <source>
        <dbReference type="ARBA" id="ARBA00022679"/>
    </source>
</evidence>
<feature type="binding site" evidence="5">
    <location>
        <position position="49"/>
    </location>
    <ligand>
        <name>ATP</name>
        <dbReference type="ChEBI" id="CHEBI:30616"/>
    </ligand>
</feature>
<dbReference type="PROSITE" id="PS00107">
    <property type="entry name" value="PROTEIN_KINASE_ATP"/>
    <property type="match status" value="1"/>
</dbReference>
<dbReference type="PANTHER" id="PTHR43289:SF34">
    <property type="entry name" value="SERINE_THREONINE-PROTEIN KINASE YBDM-RELATED"/>
    <property type="match status" value="1"/>
</dbReference>
<dbReference type="PANTHER" id="PTHR43289">
    <property type="entry name" value="MITOGEN-ACTIVATED PROTEIN KINASE KINASE KINASE 20-RELATED"/>
    <property type="match status" value="1"/>
</dbReference>
<keyword evidence="4 5" id="KW-0067">ATP-binding</keyword>
<dbReference type="SUPFAM" id="SSF50998">
    <property type="entry name" value="Quinoprotein alcohol dehydrogenase-like"/>
    <property type="match status" value="1"/>
</dbReference>
<sequence>MCVIDAMERLTPEDPVRIGHHVLVARLGAGGMGRVYLGRTPGGTPIAIKVIHEHLARDPRFRARFRREVANARSVSGAFTAPVLEADPEASTPWLATAYLPGLSLQEAVRTHGPFPVEATLALAAGLAEGLDSIHRAGVVHRDLKPSNVLLSGEGPRIIDFGIARAADDHALTRPGGVLGTPGYMAPEQAAGREVRPAGDVFALGAVLGFTVLGRRVFGDGPLPVMIHRVLHEDPDLDGIPDTFLRGLVADCLARNPALRPTSAMLLDRLSWAGTAPVGVGWLPAPLAEAVRTRQAQPPPATMPLPRRVRRRRLLVAGGIAAAGAAGAGLGELTAWRRSGTGTSPRTPETPAAAEGGPTGGGPASGRVRWRLRDSRTEAAPVIDERTAYAVTSTGDLGGAEGWILAVDVQSGKQRWKRGIKRSSERVAVGGGTVVALEAGGLDNAALGARWKLTAFDTADGKRRWSASLAAPVQPPLAADGLVIVAGDALIAFDLRTGTERWRRSLDWVASHPVMTARDGALCVLTREELRVLETASGRTVWRRRVQGRAAALQDTGTVYVTDLADRLHAVRQGKGGWSATAGKVVRPPLVYGDTVVVQDLAGFVRAFDRGTGRQRFAVPVQAGGSETATAPPARVGGTLYAPGGDTVHAVDLDRGRLAWRVRLDAEVEGLDAVDGAVICSTGDLVAVTGP</sequence>
<dbReference type="STRING" id="1993.SAMN04489713_104392"/>
<evidence type="ECO:0000256" key="3">
    <source>
        <dbReference type="ARBA" id="ARBA00022777"/>
    </source>
</evidence>
<feature type="region of interest" description="Disordered" evidence="6">
    <location>
        <begin position="336"/>
        <end position="367"/>
    </location>
</feature>
<keyword evidence="1" id="KW-0808">Transferase</keyword>
<organism evidence="8 9">
    <name type="scientific">Actinomadura madurae</name>
    <dbReference type="NCBI Taxonomy" id="1993"/>
    <lineage>
        <taxon>Bacteria</taxon>
        <taxon>Bacillati</taxon>
        <taxon>Actinomycetota</taxon>
        <taxon>Actinomycetes</taxon>
        <taxon>Streptosporangiales</taxon>
        <taxon>Thermomonosporaceae</taxon>
        <taxon>Actinomadura</taxon>
    </lineage>
</organism>
<dbReference type="AlphaFoldDB" id="A0A1I5F279"/>
<keyword evidence="3 8" id="KW-0418">Kinase</keyword>
<keyword evidence="9" id="KW-1185">Reference proteome</keyword>
<evidence type="ECO:0000313" key="8">
    <source>
        <dbReference type="EMBL" id="SFO17793.1"/>
    </source>
</evidence>
<dbReference type="InterPro" id="IPR000719">
    <property type="entry name" value="Prot_kinase_dom"/>
</dbReference>
<evidence type="ECO:0000256" key="5">
    <source>
        <dbReference type="PROSITE-ProRule" id="PRU10141"/>
    </source>
</evidence>
<feature type="domain" description="Protein kinase" evidence="7">
    <location>
        <begin position="21"/>
        <end position="273"/>
    </location>
</feature>
<dbReference type="GO" id="GO:0004674">
    <property type="term" value="F:protein serine/threonine kinase activity"/>
    <property type="evidence" value="ECO:0007669"/>
    <property type="project" value="UniProtKB-KW"/>
</dbReference>
<evidence type="ECO:0000259" key="7">
    <source>
        <dbReference type="PROSITE" id="PS50011"/>
    </source>
</evidence>
<evidence type="ECO:0000256" key="4">
    <source>
        <dbReference type="ARBA" id="ARBA00022840"/>
    </source>
</evidence>
<dbReference type="InterPro" id="IPR018391">
    <property type="entry name" value="PQQ_b-propeller_rpt"/>
</dbReference>
<dbReference type="SUPFAM" id="SSF56112">
    <property type="entry name" value="Protein kinase-like (PK-like)"/>
    <property type="match status" value="1"/>
</dbReference>
<name>A0A1I5F279_9ACTN</name>
<keyword evidence="8" id="KW-0723">Serine/threonine-protein kinase</keyword>
<dbReference type="InterPro" id="IPR002372">
    <property type="entry name" value="PQQ_rpt_dom"/>
</dbReference>
<dbReference type="Gene3D" id="2.40.128.630">
    <property type="match status" value="1"/>
</dbReference>
<dbReference type="PROSITE" id="PS00108">
    <property type="entry name" value="PROTEIN_KINASE_ST"/>
    <property type="match status" value="1"/>
</dbReference>
<dbReference type="InterPro" id="IPR011009">
    <property type="entry name" value="Kinase-like_dom_sf"/>
</dbReference>
<dbReference type="SMART" id="SM00564">
    <property type="entry name" value="PQQ"/>
    <property type="match status" value="6"/>
</dbReference>
<dbReference type="Gene3D" id="1.10.510.10">
    <property type="entry name" value="Transferase(Phosphotransferase) domain 1"/>
    <property type="match status" value="1"/>
</dbReference>
<dbReference type="Gene3D" id="2.130.10.10">
    <property type="entry name" value="YVTN repeat-like/Quinoprotein amine dehydrogenase"/>
    <property type="match status" value="1"/>
</dbReference>
<evidence type="ECO:0000313" key="9">
    <source>
        <dbReference type="Proteomes" id="UP000183413"/>
    </source>
</evidence>
<dbReference type="Pfam" id="PF13360">
    <property type="entry name" value="PQQ_2"/>
    <property type="match status" value="1"/>
</dbReference>